<dbReference type="OrthoDB" id="7478737at2"/>
<sequence length="108" mass="12164">MRAGKLDKEITLQRSSNTVDDAGSPTITWTPYDEVRAEIVQQSTQEFIENQGATEETIVIFRIRFVEGVLNRDSVLYNGKIHNIREVTEIGRKRGLEIRTVTVTGAAN</sequence>
<name>A0A0M9GKP0_9HYPH</name>
<accession>A0A0M9GKP0</accession>
<dbReference type="Proteomes" id="UP000038011">
    <property type="component" value="Unassembled WGS sequence"/>
</dbReference>
<dbReference type="RefSeq" id="WP_054000456.1">
    <property type="nucleotide sequence ID" value="NZ_JXMU01000036.1"/>
</dbReference>
<dbReference type="AlphaFoldDB" id="A0A0M9GKP0"/>
<dbReference type="NCBIfam" id="TIGR01563">
    <property type="entry name" value="gp16_SPP1"/>
    <property type="match status" value="1"/>
</dbReference>
<evidence type="ECO:0000313" key="1">
    <source>
        <dbReference type="EMBL" id="KPA99972.1"/>
    </source>
</evidence>
<dbReference type="InterPro" id="IPR008767">
    <property type="entry name" value="Phage_SPP1_head-tail_adaptor"/>
</dbReference>
<dbReference type="InterPro" id="IPR038666">
    <property type="entry name" value="SSP1_head-tail_sf"/>
</dbReference>
<organism evidence="1 2">
    <name type="scientific">Ahrensia marina</name>
    <dbReference type="NCBI Taxonomy" id="1514904"/>
    <lineage>
        <taxon>Bacteria</taxon>
        <taxon>Pseudomonadati</taxon>
        <taxon>Pseudomonadota</taxon>
        <taxon>Alphaproteobacteria</taxon>
        <taxon>Hyphomicrobiales</taxon>
        <taxon>Ahrensiaceae</taxon>
        <taxon>Ahrensia</taxon>
    </lineage>
</organism>
<evidence type="ECO:0000313" key="2">
    <source>
        <dbReference type="Proteomes" id="UP000038011"/>
    </source>
</evidence>
<protein>
    <submittedName>
        <fullName evidence="1">Head-tail adaptor protein</fullName>
    </submittedName>
</protein>
<gene>
    <name evidence="1" type="ORF">SU32_16350</name>
</gene>
<dbReference type="EMBL" id="JXMU01000036">
    <property type="protein sequence ID" value="KPA99972.1"/>
    <property type="molecule type" value="Genomic_DNA"/>
</dbReference>
<dbReference type="STRING" id="1514904.SU32_16350"/>
<proteinExistence type="predicted"/>
<dbReference type="Gene3D" id="2.40.10.270">
    <property type="entry name" value="Bacteriophage SPP1 head-tail adaptor protein"/>
    <property type="match status" value="1"/>
</dbReference>
<comment type="caution">
    <text evidence="1">The sequence shown here is derived from an EMBL/GenBank/DDBJ whole genome shotgun (WGS) entry which is preliminary data.</text>
</comment>
<reference evidence="1 2" key="1">
    <citation type="submission" date="2015-01" db="EMBL/GenBank/DDBJ databases">
        <title>Ahrensia donghaiensis sp. nov., a novel dimethylsulphoniopropionate-cleavage bacterium isolated from seawater and emended descriptions of the genus Ahrensia and Ahrensia kielensis.</title>
        <authorList>
            <person name="Liu J."/>
        </authorList>
    </citation>
    <scope>NUCLEOTIDE SEQUENCE [LARGE SCALE GENOMIC DNA]</scope>
    <source>
        <strain evidence="1 2">LZD062</strain>
    </source>
</reference>
<dbReference type="Pfam" id="PF05521">
    <property type="entry name" value="Phage_HCP"/>
    <property type="match status" value="1"/>
</dbReference>
<dbReference type="PATRIC" id="fig|1514904.3.peg.2678"/>
<keyword evidence="2" id="KW-1185">Reference proteome</keyword>